<gene>
    <name evidence="2" type="ORF">QR680_004612</name>
</gene>
<evidence type="ECO:0000256" key="1">
    <source>
        <dbReference type="SAM" id="Phobius"/>
    </source>
</evidence>
<accession>A0AA39LU94</accession>
<keyword evidence="3" id="KW-1185">Reference proteome</keyword>
<evidence type="ECO:0000313" key="3">
    <source>
        <dbReference type="Proteomes" id="UP001175271"/>
    </source>
</evidence>
<sequence length="140" mass="15664">MSLTETLQLVTGELRNKTDILIEVNTTISTISDVLFYINIGLGVPTGQGEKEEGNKQALDGGDCRTKMSNDNFELALHRFSTVFIDSTECIDTLLTRVFTLVVIVILLLVVLIFIAFLSLKNVWHRLQKTISPKKYANCD</sequence>
<dbReference type="Proteomes" id="UP001175271">
    <property type="component" value="Unassembled WGS sequence"/>
</dbReference>
<feature type="transmembrane region" description="Helical" evidence="1">
    <location>
        <begin position="98"/>
        <end position="120"/>
    </location>
</feature>
<comment type="caution">
    <text evidence="2">The sequence shown here is derived from an EMBL/GenBank/DDBJ whole genome shotgun (WGS) entry which is preliminary data.</text>
</comment>
<keyword evidence="1" id="KW-0812">Transmembrane</keyword>
<keyword evidence="1" id="KW-1133">Transmembrane helix</keyword>
<reference evidence="2" key="1">
    <citation type="submission" date="2023-06" db="EMBL/GenBank/DDBJ databases">
        <title>Genomic analysis of the entomopathogenic nematode Steinernema hermaphroditum.</title>
        <authorList>
            <person name="Schwarz E.M."/>
            <person name="Heppert J.K."/>
            <person name="Baniya A."/>
            <person name="Schwartz H.T."/>
            <person name="Tan C.-H."/>
            <person name="Antoshechkin I."/>
            <person name="Sternberg P.W."/>
            <person name="Goodrich-Blair H."/>
            <person name="Dillman A.R."/>
        </authorList>
    </citation>
    <scope>NUCLEOTIDE SEQUENCE</scope>
    <source>
        <strain evidence="2">PS9179</strain>
        <tissue evidence="2">Whole animal</tissue>
    </source>
</reference>
<keyword evidence="1" id="KW-0472">Membrane</keyword>
<evidence type="ECO:0000313" key="2">
    <source>
        <dbReference type="EMBL" id="KAK0409550.1"/>
    </source>
</evidence>
<proteinExistence type="predicted"/>
<protein>
    <submittedName>
        <fullName evidence="2">Uncharacterized protein</fullName>
    </submittedName>
</protein>
<name>A0AA39LU94_9BILA</name>
<dbReference type="AlphaFoldDB" id="A0AA39LU94"/>
<dbReference type="EMBL" id="JAUCMV010000003">
    <property type="protein sequence ID" value="KAK0409550.1"/>
    <property type="molecule type" value="Genomic_DNA"/>
</dbReference>
<organism evidence="2 3">
    <name type="scientific">Steinernema hermaphroditum</name>
    <dbReference type="NCBI Taxonomy" id="289476"/>
    <lineage>
        <taxon>Eukaryota</taxon>
        <taxon>Metazoa</taxon>
        <taxon>Ecdysozoa</taxon>
        <taxon>Nematoda</taxon>
        <taxon>Chromadorea</taxon>
        <taxon>Rhabditida</taxon>
        <taxon>Tylenchina</taxon>
        <taxon>Panagrolaimomorpha</taxon>
        <taxon>Strongyloidoidea</taxon>
        <taxon>Steinernematidae</taxon>
        <taxon>Steinernema</taxon>
    </lineage>
</organism>